<protein>
    <submittedName>
        <fullName evidence="3">Uncharacterized protein YraI</fullName>
    </submittedName>
</protein>
<proteinExistence type="predicted"/>
<keyword evidence="4" id="KW-1185">Reference proteome</keyword>
<dbReference type="OrthoDB" id="8074373at2"/>
<evidence type="ECO:0000259" key="2">
    <source>
        <dbReference type="PROSITE" id="PS51781"/>
    </source>
</evidence>
<evidence type="ECO:0000313" key="3">
    <source>
        <dbReference type="EMBL" id="SOC48359.1"/>
    </source>
</evidence>
<feature type="signal peptide" evidence="1">
    <location>
        <begin position="1"/>
        <end position="31"/>
    </location>
</feature>
<dbReference type="SMART" id="SM00287">
    <property type="entry name" value="SH3b"/>
    <property type="match status" value="1"/>
</dbReference>
<gene>
    <name evidence="3" type="ORF">SAMN05892877_1537</name>
</gene>
<dbReference type="Proteomes" id="UP000219167">
    <property type="component" value="Unassembled WGS sequence"/>
</dbReference>
<sequence>MNIKRIWVTRRRILGALAALCMAVASGPAVAATKGATVGSVNLRAGPGTWYPVVMTMPPSAALTIYGCLDAASWCDVSWGGARGWVSSNYVSIYYQGQTVALSPALIPMIGLTVVAFNQAYWNNHYAGQPWHGQWNTYYRGGPGYGGVARGGCVGAACGGSAVVRGPYGGGAAARGACGPDRCAGGAIMRQPGGGLQFRRGVVER</sequence>
<dbReference type="PROSITE" id="PS51318">
    <property type="entry name" value="TAT"/>
    <property type="match status" value="1"/>
</dbReference>
<feature type="chain" id="PRO_5013352500" evidence="1">
    <location>
        <begin position="32"/>
        <end position="205"/>
    </location>
</feature>
<evidence type="ECO:0000313" key="4">
    <source>
        <dbReference type="Proteomes" id="UP000219167"/>
    </source>
</evidence>
<dbReference type="PROSITE" id="PS51781">
    <property type="entry name" value="SH3B"/>
    <property type="match status" value="1"/>
</dbReference>
<name>A0A285V2T2_9HYPH</name>
<organism evidence="3 4">
    <name type="scientific">Rhizobium subbaraonis</name>
    <dbReference type="NCBI Taxonomy" id="908946"/>
    <lineage>
        <taxon>Bacteria</taxon>
        <taxon>Pseudomonadati</taxon>
        <taxon>Pseudomonadota</taxon>
        <taxon>Alphaproteobacteria</taxon>
        <taxon>Hyphomicrobiales</taxon>
        <taxon>Rhizobiaceae</taxon>
        <taxon>Rhizobium/Agrobacterium group</taxon>
        <taxon>Rhizobium</taxon>
    </lineage>
</organism>
<dbReference type="Pfam" id="PF08239">
    <property type="entry name" value="SH3_3"/>
    <property type="match status" value="1"/>
</dbReference>
<dbReference type="EMBL" id="OBQD01000053">
    <property type="protein sequence ID" value="SOC48359.1"/>
    <property type="molecule type" value="Genomic_DNA"/>
</dbReference>
<dbReference type="InterPro" id="IPR006311">
    <property type="entry name" value="TAT_signal"/>
</dbReference>
<dbReference type="InterPro" id="IPR003646">
    <property type="entry name" value="SH3-like_bac-type"/>
</dbReference>
<keyword evidence="1" id="KW-0732">Signal</keyword>
<dbReference type="Gene3D" id="2.30.30.40">
    <property type="entry name" value="SH3 Domains"/>
    <property type="match status" value="1"/>
</dbReference>
<reference evidence="3 4" key="1">
    <citation type="submission" date="2017-08" db="EMBL/GenBank/DDBJ databases">
        <authorList>
            <person name="de Groot N.N."/>
        </authorList>
    </citation>
    <scope>NUCLEOTIDE SEQUENCE [LARGE SCALE GENOMIC DNA]</scope>
    <source>
        <strain evidence="3 4">JC85</strain>
    </source>
</reference>
<feature type="domain" description="SH3b" evidence="2">
    <location>
        <begin position="31"/>
        <end position="95"/>
    </location>
</feature>
<dbReference type="AlphaFoldDB" id="A0A285V2T2"/>
<accession>A0A285V2T2</accession>
<evidence type="ECO:0000256" key="1">
    <source>
        <dbReference type="SAM" id="SignalP"/>
    </source>
</evidence>